<dbReference type="EMBL" id="LFYR01000718">
    <property type="protein sequence ID" value="KMZ70667.1"/>
    <property type="molecule type" value="Genomic_DNA"/>
</dbReference>
<dbReference type="GO" id="GO:0005886">
    <property type="term" value="C:plasma membrane"/>
    <property type="evidence" value="ECO:0000318"/>
    <property type="project" value="GO_Central"/>
</dbReference>
<feature type="transmembrane region" description="Helical" evidence="5">
    <location>
        <begin position="18"/>
        <end position="45"/>
    </location>
</feature>
<dbReference type="Pfam" id="PF03168">
    <property type="entry name" value="LEA_2"/>
    <property type="match status" value="1"/>
</dbReference>
<dbReference type="OrthoDB" id="275637at2759"/>
<evidence type="ECO:0000313" key="7">
    <source>
        <dbReference type="EMBL" id="KMZ70667.1"/>
    </source>
</evidence>
<evidence type="ECO:0000259" key="6">
    <source>
        <dbReference type="Pfam" id="PF03168"/>
    </source>
</evidence>
<organism evidence="7 8">
    <name type="scientific">Zostera marina</name>
    <name type="common">Eelgrass</name>
    <dbReference type="NCBI Taxonomy" id="29655"/>
    <lineage>
        <taxon>Eukaryota</taxon>
        <taxon>Viridiplantae</taxon>
        <taxon>Streptophyta</taxon>
        <taxon>Embryophyta</taxon>
        <taxon>Tracheophyta</taxon>
        <taxon>Spermatophyta</taxon>
        <taxon>Magnoliopsida</taxon>
        <taxon>Liliopsida</taxon>
        <taxon>Zosteraceae</taxon>
        <taxon>Zostera</taxon>
    </lineage>
</organism>
<keyword evidence="8" id="KW-1185">Reference proteome</keyword>
<gene>
    <name evidence="7" type="ORF">ZOSMA_196G00160</name>
</gene>
<keyword evidence="4 5" id="KW-0472">Membrane</keyword>
<name>A0A0K9PR35_ZOSMR</name>
<feature type="domain" description="Late embryogenesis abundant protein LEA-2 subgroup" evidence="6">
    <location>
        <begin position="79"/>
        <end position="182"/>
    </location>
</feature>
<dbReference type="InterPro" id="IPR044839">
    <property type="entry name" value="NDR1-like"/>
</dbReference>
<sequence length="210" mass="23986">MSKKDKKGDGDKESNTEYLLKCIIISIIFFVVLILLTIFIIFLVLRPTKPKFWLQDVTVYNLTLSKDEGHYLTTTMQVTLSSYNSNRRIGVAYDKLDVYVDYRQQQVTIPTALNSVYQGKKDVNVWSPFLYGIGVPVAEYMCVDMAHDKIAGLVLVHIKVAGRVRWKVGTWMSGHYHIRVSCPAFLTVDENDSKGDSFKFQQITRCSVDV</sequence>
<evidence type="ECO:0000256" key="3">
    <source>
        <dbReference type="ARBA" id="ARBA00022989"/>
    </source>
</evidence>
<evidence type="ECO:0000256" key="2">
    <source>
        <dbReference type="ARBA" id="ARBA00022692"/>
    </source>
</evidence>
<evidence type="ECO:0000313" key="8">
    <source>
        <dbReference type="Proteomes" id="UP000036987"/>
    </source>
</evidence>
<reference evidence="8" key="1">
    <citation type="journal article" date="2016" name="Nature">
        <title>The genome of the seagrass Zostera marina reveals angiosperm adaptation to the sea.</title>
        <authorList>
            <person name="Olsen J.L."/>
            <person name="Rouze P."/>
            <person name="Verhelst B."/>
            <person name="Lin Y.-C."/>
            <person name="Bayer T."/>
            <person name="Collen J."/>
            <person name="Dattolo E."/>
            <person name="De Paoli E."/>
            <person name="Dittami S."/>
            <person name="Maumus F."/>
            <person name="Michel G."/>
            <person name="Kersting A."/>
            <person name="Lauritano C."/>
            <person name="Lohaus R."/>
            <person name="Toepel M."/>
            <person name="Tonon T."/>
            <person name="Vanneste K."/>
            <person name="Amirebrahimi M."/>
            <person name="Brakel J."/>
            <person name="Bostroem C."/>
            <person name="Chovatia M."/>
            <person name="Grimwood J."/>
            <person name="Jenkins J.W."/>
            <person name="Jueterbock A."/>
            <person name="Mraz A."/>
            <person name="Stam W.T."/>
            <person name="Tice H."/>
            <person name="Bornberg-Bauer E."/>
            <person name="Green P.J."/>
            <person name="Pearson G.A."/>
            <person name="Procaccini G."/>
            <person name="Duarte C.M."/>
            <person name="Schmutz J."/>
            <person name="Reusch T.B.H."/>
            <person name="Van de Peer Y."/>
        </authorList>
    </citation>
    <scope>NUCLEOTIDE SEQUENCE [LARGE SCALE GENOMIC DNA]</scope>
    <source>
        <strain evidence="8">cv. Finnish</strain>
    </source>
</reference>
<comment type="subcellular location">
    <subcellularLocation>
        <location evidence="1">Membrane</location>
        <topology evidence="1">Single-pass membrane protein</topology>
    </subcellularLocation>
</comment>
<dbReference type="InterPro" id="IPR004864">
    <property type="entry name" value="LEA_2"/>
</dbReference>
<dbReference type="PANTHER" id="PTHR31415">
    <property type="entry name" value="OS05G0367900 PROTEIN"/>
    <property type="match status" value="1"/>
</dbReference>
<dbReference type="PANTHER" id="PTHR31415:SF166">
    <property type="entry name" value="LATE EMBRYOGENESIS ABUNDANT (LEA) HYDROXYPROLINE-RICH GLYCOPROTEIN FAMILY"/>
    <property type="match status" value="1"/>
</dbReference>
<keyword evidence="3 5" id="KW-1133">Transmembrane helix</keyword>
<dbReference type="GO" id="GO:0009506">
    <property type="term" value="C:plasmodesma"/>
    <property type="evidence" value="ECO:0000318"/>
    <property type="project" value="GO_Central"/>
</dbReference>
<evidence type="ECO:0000256" key="5">
    <source>
        <dbReference type="SAM" id="Phobius"/>
    </source>
</evidence>
<dbReference type="GO" id="GO:0098542">
    <property type="term" value="P:defense response to other organism"/>
    <property type="evidence" value="ECO:0007669"/>
    <property type="project" value="InterPro"/>
</dbReference>
<dbReference type="Proteomes" id="UP000036987">
    <property type="component" value="Unassembled WGS sequence"/>
</dbReference>
<protein>
    <submittedName>
        <fullName evidence="7">Harpin-induced like protein 14</fullName>
    </submittedName>
</protein>
<keyword evidence="2 5" id="KW-0812">Transmembrane</keyword>
<proteinExistence type="predicted"/>
<evidence type="ECO:0000256" key="4">
    <source>
        <dbReference type="ARBA" id="ARBA00023136"/>
    </source>
</evidence>
<evidence type="ECO:0000256" key="1">
    <source>
        <dbReference type="ARBA" id="ARBA00004167"/>
    </source>
</evidence>
<dbReference type="OMA" id="AIKYQFV"/>
<comment type="caution">
    <text evidence="7">The sequence shown here is derived from an EMBL/GenBank/DDBJ whole genome shotgun (WGS) entry which is preliminary data.</text>
</comment>
<dbReference type="AlphaFoldDB" id="A0A0K9PR35"/>
<accession>A0A0K9PR35</accession>